<dbReference type="InterPro" id="IPR036397">
    <property type="entry name" value="RNaseH_sf"/>
</dbReference>
<dbReference type="SUPFAM" id="SSF53098">
    <property type="entry name" value="Ribonuclease H-like"/>
    <property type="match status" value="1"/>
</dbReference>
<organism evidence="2 3">
    <name type="scientific">Sphingomonas kaistensis</name>
    <dbReference type="NCBI Taxonomy" id="298708"/>
    <lineage>
        <taxon>Bacteria</taxon>
        <taxon>Pseudomonadati</taxon>
        <taxon>Pseudomonadota</taxon>
        <taxon>Alphaproteobacteria</taxon>
        <taxon>Sphingomonadales</taxon>
        <taxon>Sphingomonadaceae</taxon>
        <taxon>Sphingomonas</taxon>
    </lineage>
</organism>
<comment type="caution">
    <text evidence="2">The sequence shown here is derived from an EMBL/GenBank/DDBJ whole genome shotgun (WGS) entry which is preliminary data.</text>
</comment>
<reference evidence="2 3" key="1">
    <citation type="submission" date="2020-03" db="EMBL/GenBank/DDBJ databases">
        <title>Genomic Encyclopedia of Type Strains, Phase IV (KMG-IV): sequencing the most valuable type-strain genomes for metagenomic binning, comparative biology and taxonomic classification.</title>
        <authorList>
            <person name="Goeker M."/>
        </authorList>
    </citation>
    <scope>NUCLEOTIDE SEQUENCE [LARGE SCALE GENOMIC DNA]</scope>
    <source>
        <strain evidence="2 3">DSM 16846</strain>
    </source>
</reference>
<dbReference type="Gene3D" id="3.30.420.10">
    <property type="entry name" value="Ribonuclease H-like superfamily/Ribonuclease H"/>
    <property type="match status" value="1"/>
</dbReference>
<proteinExistence type="predicted"/>
<dbReference type="GO" id="GO:0003676">
    <property type="term" value="F:nucleic acid binding"/>
    <property type="evidence" value="ECO:0007669"/>
    <property type="project" value="InterPro"/>
</dbReference>
<accession>A0A7X6BGK5</accession>
<feature type="domain" description="RNase H type-1" evidence="1">
    <location>
        <begin position="46"/>
        <end position="124"/>
    </location>
</feature>
<dbReference type="InterPro" id="IPR002156">
    <property type="entry name" value="RNaseH_domain"/>
</dbReference>
<dbReference type="Proteomes" id="UP000558192">
    <property type="component" value="Unassembled WGS sequence"/>
</dbReference>
<keyword evidence="3" id="KW-1185">Reference proteome</keyword>
<dbReference type="EC" id="3.1.26.4" evidence="2"/>
<dbReference type="Pfam" id="PF13456">
    <property type="entry name" value="RVT_3"/>
    <property type="match status" value="1"/>
</dbReference>
<name>A0A7X6BGK5_9SPHN</name>
<protein>
    <submittedName>
        <fullName evidence="2">Ribonuclease HI</fullName>
        <ecNumber evidence="2">3.1.26.4</ecNumber>
    </submittedName>
</protein>
<gene>
    <name evidence="2" type="ORF">GGQ97_000974</name>
</gene>
<evidence type="ECO:0000313" key="2">
    <source>
        <dbReference type="EMBL" id="NJC05181.1"/>
    </source>
</evidence>
<dbReference type="AlphaFoldDB" id="A0A7X6BGK5"/>
<evidence type="ECO:0000313" key="3">
    <source>
        <dbReference type="Proteomes" id="UP000558192"/>
    </source>
</evidence>
<dbReference type="GO" id="GO:0004523">
    <property type="term" value="F:RNA-DNA hybrid ribonuclease activity"/>
    <property type="evidence" value="ECO:0007669"/>
    <property type="project" value="UniProtKB-EC"/>
</dbReference>
<dbReference type="EMBL" id="JAATJC010000001">
    <property type="protein sequence ID" value="NJC05181.1"/>
    <property type="molecule type" value="Genomic_DNA"/>
</dbReference>
<keyword evidence="2" id="KW-0378">Hydrolase</keyword>
<evidence type="ECO:0000259" key="1">
    <source>
        <dbReference type="Pfam" id="PF13456"/>
    </source>
</evidence>
<sequence>MPVPATTRPLSPLKVFFDGGARPNPGRIEVALVARGIAYFFDDLGTGSNGDAEWSALLKALEVAHKLGVPSFDLLGDSRNIIAQATGAAPCRSAAARDRLAGFHEVAAIASPRRIRWIPRAQNLAGIALEARRR</sequence>
<dbReference type="InterPro" id="IPR012337">
    <property type="entry name" value="RNaseH-like_sf"/>
</dbReference>